<feature type="compositionally biased region" description="Polar residues" evidence="1">
    <location>
        <begin position="775"/>
        <end position="796"/>
    </location>
</feature>
<reference evidence="2 3" key="1">
    <citation type="submission" date="2014-06" db="EMBL/GenBank/DDBJ databases">
        <authorList>
            <person name="Swart Estienne"/>
        </authorList>
    </citation>
    <scope>NUCLEOTIDE SEQUENCE [LARGE SCALE GENOMIC DNA]</scope>
    <source>
        <strain evidence="2 3">130c</strain>
    </source>
</reference>
<feature type="region of interest" description="Disordered" evidence="1">
    <location>
        <begin position="775"/>
        <end position="876"/>
    </location>
</feature>
<feature type="compositionally biased region" description="Polar residues" evidence="1">
    <location>
        <begin position="1"/>
        <end position="14"/>
    </location>
</feature>
<evidence type="ECO:0000256" key="1">
    <source>
        <dbReference type="SAM" id="MobiDB-lite"/>
    </source>
</evidence>
<keyword evidence="3" id="KW-1185">Reference proteome</keyword>
<evidence type="ECO:0000313" key="3">
    <source>
        <dbReference type="Proteomes" id="UP000039865"/>
    </source>
</evidence>
<dbReference type="AlphaFoldDB" id="A0A078ASK9"/>
<dbReference type="InParanoid" id="A0A078ASK9"/>
<feature type="compositionally biased region" description="Polar residues" evidence="1">
    <location>
        <begin position="28"/>
        <end position="40"/>
    </location>
</feature>
<feature type="compositionally biased region" description="Basic and acidic residues" evidence="1">
    <location>
        <begin position="15"/>
        <end position="27"/>
    </location>
</feature>
<dbReference type="EMBL" id="CCKQ01013753">
    <property type="protein sequence ID" value="CDW85455.1"/>
    <property type="molecule type" value="Genomic_DNA"/>
</dbReference>
<protein>
    <submittedName>
        <fullName evidence="2">Uncharacterized protein</fullName>
    </submittedName>
</protein>
<dbReference type="Gene3D" id="1.10.238.10">
    <property type="entry name" value="EF-hand"/>
    <property type="match status" value="1"/>
</dbReference>
<feature type="region of interest" description="Disordered" evidence="1">
    <location>
        <begin position="1"/>
        <end position="40"/>
    </location>
</feature>
<accession>A0A078ASK9</accession>
<sequence>MKQQSWHKSSSRTSLKSDRLPNLKENQRQSSMKNSHHYSNSISNKQQILKSFKNYQISNRVQKVCLLIKSLIEMNDMTFDYENQQMTQQIQAVSNTPIKITEDQDDFIVIQNQEQQLRSHPYDGQLTFNPHEISDIKLVTYQQNFMMTENETPVNILDNVKRQLFQDDEDLSKSNAKQDNNFSDTNDSLCVSPNNQLNIMSQQSFAQDQNSTPFTNNQIVDSPDIKIFKTSVFNNHNNEIHNYPFLNSNENRVFASQQIAYSRDYMRSSTPLVVRNFVDDRSSMVNTAISQDNYSLISKGQPSQRRRDQSASQTRLQMPQGRQRDQFEVKLKNIIASVKLQCSNSDYIINNLKVIFFDHSQFFEGGIMGSPLQPINHNLMTQYCFHQFLKKYGLVYDASTSNNFEMIFQQCCSKQTKKLDFKQFGTVIAKIALKIYADNYEPQYLLMMDPLDFFLKLVYEYLFNPLQDSSQQSYVQADKSKSIKVLQQNIDNDFQKYKNEFDSQGAQFKQMMRDLQIIPHITTEYKCGQLFKYLDQQRNSSKGLAEEIMSMNIFPLSMYILFSLTLEDDTITKQKVQFIVKWLRDHSKDRVISLHAKMAEQRTLHANQYHQMSKNKNYKQKSNQGPQGGFKSGSRQVRKFEEVIGGFFDADGFYILPDGDFYDQDGYYFNKEGYDEFGGYYDGLYYFPGPGNKHEFEDLYDEEDDLIRQFEAKVDFVEEDDEIQERLYREFKKKEKHIYDNVYNDLDEEEDFVEETKQVDVVPIPKMSVQSQAFVPNRKAQQNPQAEVQVSQNKVEQQTKNEQSQKEETKQVEEIKESKDANVTEQPKAQKKQQEKKNHKNSQQKVEQQPVKTQPKPKETKIEAPAHFGGWGAIKF</sequence>
<feature type="compositionally biased region" description="Basic and acidic residues" evidence="1">
    <location>
        <begin position="797"/>
        <end position="822"/>
    </location>
</feature>
<gene>
    <name evidence="2" type="primary">Contig13262.g14149</name>
    <name evidence="2" type="ORF">STYLEM_14532</name>
</gene>
<feature type="region of interest" description="Disordered" evidence="1">
    <location>
        <begin position="297"/>
        <end position="323"/>
    </location>
</feature>
<organism evidence="2 3">
    <name type="scientific">Stylonychia lemnae</name>
    <name type="common">Ciliate</name>
    <dbReference type="NCBI Taxonomy" id="5949"/>
    <lineage>
        <taxon>Eukaryota</taxon>
        <taxon>Sar</taxon>
        <taxon>Alveolata</taxon>
        <taxon>Ciliophora</taxon>
        <taxon>Intramacronucleata</taxon>
        <taxon>Spirotrichea</taxon>
        <taxon>Stichotrichia</taxon>
        <taxon>Sporadotrichida</taxon>
        <taxon>Oxytrichidae</taxon>
        <taxon>Stylonychinae</taxon>
        <taxon>Stylonychia</taxon>
    </lineage>
</organism>
<proteinExistence type="predicted"/>
<name>A0A078ASK9_STYLE</name>
<dbReference type="Proteomes" id="UP000039865">
    <property type="component" value="Unassembled WGS sequence"/>
</dbReference>
<evidence type="ECO:0000313" key="2">
    <source>
        <dbReference type="EMBL" id="CDW85455.1"/>
    </source>
</evidence>